<organism evidence="1 2">
    <name type="scientific">Cedecea davisae DSM 4568</name>
    <dbReference type="NCBI Taxonomy" id="566551"/>
    <lineage>
        <taxon>Bacteria</taxon>
        <taxon>Pseudomonadati</taxon>
        <taxon>Pseudomonadota</taxon>
        <taxon>Gammaproteobacteria</taxon>
        <taxon>Enterobacterales</taxon>
        <taxon>Enterobacteriaceae</taxon>
        <taxon>Cedecea</taxon>
    </lineage>
</organism>
<accession>S3IVU3</accession>
<dbReference type="HOGENOM" id="CLU_3306746_0_0_6"/>
<dbReference type="Proteomes" id="UP000014585">
    <property type="component" value="Unassembled WGS sequence"/>
</dbReference>
<evidence type="ECO:0000313" key="2">
    <source>
        <dbReference type="Proteomes" id="UP000014585"/>
    </source>
</evidence>
<gene>
    <name evidence="1" type="ORF">HMPREF0201_01837</name>
</gene>
<name>S3IVU3_9ENTR</name>
<reference evidence="1 2" key="1">
    <citation type="submission" date="2013-04" db="EMBL/GenBank/DDBJ databases">
        <authorList>
            <person name="Weinstock G."/>
            <person name="Sodergren E."/>
            <person name="Lobos E.A."/>
            <person name="Fulton L."/>
            <person name="Fulton R."/>
            <person name="Courtney L."/>
            <person name="Fronick C."/>
            <person name="O'Laughlin M."/>
            <person name="Godfrey J."/>
            <person name="Wilson R.M."/>
            <person name="Miner T."/>
            <person name="Farmer C."/>
            <person name="Delehaunty K."/>
            <person name="Cordes M."/>
            <person name="Minx P."/>
            <person name="Tomlinson C."/>
            <person name="Chen J."/>
            <person name="Wollam A."/>
            <person name="Pepin K.H."/>
            <person name="Palsikar V.B."/>
            <person name="Zhang X."/>
            <person name="Suruliraj S."/>
            <person name="Perna N.T."/>
            <person name="Plunkett G."/>
            <person name="Warren W."/>
            <person name="Mitreva M."/>
            <person name="Mardis E.R."/>
            <person name="Wilson R.K."/>
        </authorList>
    </citation>
    <scope>NUCLEOTIDE SEQUENCE [LARGE SCALE GENOMIC DNA]</scope>
    <source>
        <strain evidence="1 2">DSM 4568</strain>
    </source>
</reference>
<dbReference type="STRING" id="566551.HMPREF0201_01837"/>
<dbReference type="AlphaFoldDB" id="S3IVU3"/>
<dbReference type="PATRIC" id="fig|566551.4.peg.1692"/>
<proteinExistence type="predicted"/>
<comment type="caution">
    <text evidence="1">The sequence shown here is derived from an EMBL/GenBank/DDBJ whole genome shotgun (WGS) entry which is preliminary data.</text>
</comment>
<dbReference type="EMBL" id="ATDT01000010">
    <property type="protein sequence ID" value="EPF17853.1"/>
    <property type="molecule type" value="Genomic_DNA"/>
</dbReference>
<sequence length="39" mass="4526">MRAISSLFIGLVKNGALIFNIINDLIFYHEVKIYLFKLP</sequence>
<evidence type="ECO:0000313" key="1">
    <source>
        <dbReference type="EMBL" id="EPF17853.1"/>
    </source>
</evidence>
<protein>
    <submittedName>
        <fullName evidence="1">Uncharacterized protein</fullName>
    </submittedName>
</protein>